<keyword evidence="3" id="KW-1185">Reference proteome</keyword>
<gene>
    <name evidence="2" type="ORF">E3O42_00425</name>
</gene>
<evidence type="ECO:0000256" key="1">
    <source>
        <dbReference type="SAM" id="MobiDB-lite"/>
    </source>
</evidence>
<name>A0A4R8WCA3_9MICO</name>
<accession>A0A4R8WCA3</accession>
<feature type="region of interest" description="Disordered" evidence="1">
    <location>
        <begin position="50"/>
        <end position="78"/>
    </location>
</feature>
<evidence type="ECO:0000313" key="3">
    <source>
        <dbReference type="Proteomes" id="UP000297907"/>
    </source>
</evidence>
<dbReference type="AlphaFoldDB" id="A0A4R8WCA3"/>
<comment type="caution">
    <text evidence="2">The sequence shown here is derived from an EMBL/GenBank/DDBJ whole genome shotgun (WGS) entry which is preliminary data.</text>
</comment>
<proteinExistence type="predicted"/>
<dbReference type="RefSeq" id="WP_134451977.1">
    <property type="nucleotide sequence ID" value="NZ_SOFL01000002.1"/>
</dbReference>
<sequence>MLLGSLRTNRCRGLEQQLDPTAENAYESIFVVIKDTTISPFRIQAREAAAGDLSADAADPRDELSGGVRPSDDILEDR</sequence>
<reference evidence="2 3" key="1">
    <citation type="submission" date="2019-03" db="EMBL/GenBank/DDBJ databases">
        <title>Genomics of glacier-inhabiting Cryobacterium strains.</title>
        <authorList>
            <person name="Liu Q."/>
            <person name="Xin Y.-H."/>
        </authorList>
    </citation>
    <scope>NUCLEOTIDE SEQUENCE [LARGE SCALE GENOMIC DNA]</scope>
    <source>
        <strain evidence="2 3">RHLS22-1</strain>
    </source>
</reference>
<evidence type="ECO:0000313" key="2">
    <source>
        <dbReference type="EMBL" id="TFC06893.1"/>
    </source>
</evidence>
<dbReference type="EMBL" id="SOFL01000002">
    <property type="protein sequence ID" value="TFC06893.1"/>
    <property type="molecule type" value="Genomic_DNA"/>
</dbReference>
<dbReference type="Proteomes" id="UP000297907">
    <property type="component" value="Unassembled WGS sequence"/>
</dbReference>
<organism evidence="2 3">
    <name type="scientific">Cryobacterium adonitolivorans</name>
    <dbReference type="NCBI Taxonomy" id="1259189"/>
    <lineage>
        <taxon>Bacteria</taxon>
        <taxon>Bacillati</taxon>
        <taxon>Actinomycetota</taxon>
        <taxon>Actinomycetes</taxon>
        <taxon>Micrococcales</taxon>
        <taxon>Microbacteriaceae</taxon>
        <taxon>Cryobacterium</taxon>
    </lineage>
</organism>
<protein>
    <submittedName>
        <fullName evidence="2">Uncharacterized protein</fullName>
    </submittedName>
</protein>